<dbReference type="Pfam" id="PF03435">
    <property type="entry name" value="Sacchrp_dh_NADP"/>
    <property type="match status" value="1"/>
</dbReference>
<feature type="domain" description="Saccharopine dehydrogenase NADP binding" evidence="1">
    <location>
        <begin position="11"/>
        <end position="134"/>
    </location>
</feature>
<sequence length="410" mass="42647">MSPDVRPHQLVLLGATGFVGRLTAQHLARYAPPGLRVALAGRSADRLAAVRDELGGSAADWPLVVVDVSDADAVADLARSTRVVLSTVGPYLHRGLPLVRACAEAGTAYADLTGETLFVRRSIDVAHDAARASGARVVHACGFDSVPSDLGVGLTAARAAADGAGTLTQTVLHVRSARGGVSGGTVDSLRQQVLEMRADPDARALVGRADALVDQPRRRARSVQGRHRPVSRDPTTGVWQAPFVMGSFNRQVVLRSDSLAGFPYGPEFRYREVVDTGRGPLAVAAAAALAGVTAALVAGLWTAPGRAVLDRVLPAPGTGPGERTLAGGRFRVEVVAGTTSGARYRTVVSAPLDPGYRGTAVMLGESGLSLALDELPAASGVLTPMTALGRTLPDRLRRHGFVLETERLPG</sequence>
<name>A0ABS4Z5R1_9ACTN</name>
<evidence type="ECO:0000313" key="3">
    <source>
        <dbReference type="Proteomes" id="UP000758168"/>
    </source>
</evidence>
<evidence type="ECO:0000313" key="2">
    <source>
        <dbReference type="EMBL" id="MBP2416371.1"/>
    </source>
</evidence>
<dbReference type="Gene3D" id="3.40.50.720">
    <property type="entry name" value="NAD(P)-binding Rossmann-like Domain"/>
    <property type="match status" value="1"/>
</dbReference>
<reference evidence="2 3" key="1">
    <citation type="submission" date="2021-03" db="EMBL/GenBank/DDBJ databases">
        <title>Sequencing the genomes of 1000 actinobacteria strains.</title>
        <authorList>
            <person name="Klenk H.-P."/>
        </authorList>
    </citation>
    <scope>NUCLEOTIDE SEQUENCE [LARGE SCALE GENOMIC DNA]</scope>
    <source>
        <strain evidence="2 3">DSM 12936</strain>
    </source>
</reference>
<dbReference type="PANTHER" id="PTHR12286">
    <property type="entry name" value="SACCHAROPINE DEHYDROGENASE-LIKE OXIDOREDUCTASE"/>
    <property type="match status" value="1"/>
</dbReference>
<dbReference type="RefSeq" id="WP_210054035.1">
    <property type="nucleotide sequence ID" value="NZ_BAAAMH010000012.1"/>
</dbReference>
<accession>A0ABS4Z5R1</accession>
<dbReference type="PANTHER" id="PTHR12286:SF5">
    <property type="entry name" value="SACCHAROPINE DEHYDROGENASE-LIKE OXIDOREDUCTASE"/>
    <property type="match status" value="1"/>
</dbReference>
<organism evidence="2 3">
    <name type="scientific">Microlunatus capsulatus</name>
    <dbReference type="NCBI Taxonomy" id="99117"/>
    <lineage>
        <taxon>Bacteria</taxon>
        <taxon>Bacillati</taxon>
        <taxon>Actinomycetota</taxon>
        <taxon>Actinomycetes</taxon>
        <taxon>Propionibacteriales</taxon>
        <taxon>Propionibacteriaceae</taxon>
        <taxon>Microlunatus</taxon>
    </lineage>
</organism>
<gene>
    <name evidence="2" type="ORF">JOF54_001293</name>
</gene>
<dbReference type="InterPro" id="IPR005097">
    <property type="entry name" value="Sacchrp_dh_NADP-bd"/>
</dbReference>
<dbReference type="InterPro" id="IPR036291">
    <property type="entry name" value="NAD(P)-bd_dom_sf"/>
</dbReference>
<protein>
    <submittedName>
        <fullName evidence="2">Short subunit dehydrogenase-like uncharacterized protein</fullName>
    </submittedName>
</protein>
<proteinExistence type="predicted"/>
<dbReference type="SUPFAM" id="SSF51735">
    <property type="entry name" value="NAD(P)-binding Rossmann-fold domains"/>
    <property type="match status" value="1"/>
</dbReference>
<evidence type="ECO:0000259" key="1">
    <source>
        <dbReference type="Pfam" id="PF03435"/>
    </source>
</evidence>
<comment type="caution">
    <text evidence="2">The sequence shown here is derived from an EMBL/GenBank/DDBJ whole genome shotgun (WGS) entry which is preliminary data.</text>
</comment>
<keyword evidence="3" id="KW-1185">Reference proteome</keyword>
<dbReference type="InterPro" id="IPR051276">
    <property type="entry name" value="Saccharopine_DH-like_oxidrdct"/>
</dbReference>
<dbReference type="Proteomes" id="UP000758168">
    <property type="component" value="Unassembled WGS sequence"/>
</dbReference>
<dbReference type="EMBL" id="JAGIOB010000001">
    <property type="protein sequence ID" value="MBP2416371.1"/>
    <property type="molecule type" value="Genomic_DNA"/>
</dbReference>